<protein>
    <submittedName>
        <fullName evidence="1">Uncharacterized protein</fullName>
    </submittedName>
</protein>
<sequence>MATIREFIQAKLSRYNIDLTEAELDAAITDQGLVSSDQYTSSASKSSLKVIASVIPELLLAPDITEGGYSIKFDRAAVTAYYKLLCAQLGIDDRLNPQPKIKSKSSIW</sequence>
<dbReference type="EMBL" id="CAJRAU010000007">
    <property type="protein sequence ID" value="CAG5072874.1"/>
    <property type="molecule type" value="Genomic_DNA"/>
</dbReference>
<comment type="caution">
    <text evidence="1">The sequence shown here is derived from an EMBL/GenBank/DDBJ whole genome shotgun (WGS) entry which is preliminary data.</text>
</comment>
<organism evidence="1 2">
    <name type="scientific">Dyadobacter linearis</name>
    <dbReference type="NCBI Taxonomy" id="2823330"/>
    <lineage>
        <taxon>Bacteria</taxon>
        <taxon>Pseudomonadati</taxon>
        <taxon>Bacteroidota</taxon>
        <taxon>Cytophagia</taxon>
        <taxon>Cytophagales</taxon>
        <taxon>Spirosomataceae</taxon>
        <taxon>Dyadobacter</taxon>
    </lineage>
</organism>
<reference evidence="1 2" key="1">
    <citation type="submission" date="2021-04" db="EMBL/GenBank/DDBJ databases">
        <authorList>
            <person name="Rodrigo-Torres L."/>
            <person name="Arahal R. D."/>
            <person name="Lucena T."/>
        </authorList>
    </citation>
    <scope>NUCLEOTIDE SEQUENCE [LARGE SCALE GENOMIC DNA]</scope>
    <source>
        <strain evidence="1 2">CECT 9623</strain>
    </source>
</reference>
<proteinExistence type="predicted"/>
<dbReference type="Proteomes" id="UP000679725">
    <property type="component" value="Unassembled WGS sequence"/>
</dbReference>
<keyword evidence="2" id="KW-1185">Reference proteome</keyword>
<dbReference type="Pfam" id="PF20449">
    <property type="entry name" value="DUF6706"/>
    <property type="match status" value="1"/>
</dbReference>
<evidence type="ECO:0000313" key="2">
    <source>
        <dbReference type="Proteomes" id="UP000679725"/>
    </source>
</evidence>
<dbReference type="InterPro" id="IPR046552">
    <property type="entry name" value="DUF6706"/>
</dbReference>
<evidence type="ECO:0000313" key="1">
    <source>
        <dbReference type="EMBL" id="CAG5072874.1"/>
    </source>
</evidence>
<gene>
    <name evidence="1" type="ORF">DYBT9623_04414</name>
</gene>
<accession>A0ABM8UVP1</accession>
<name>A0ABM8UVP1_9BACT</name>
<dbReference type="RefSeq" id="WP_215235693.1">
    <property type="nucleotide sequence ID" value="NZ_CAJRAU010000007.1"/>
</dbReference>